<evidence type="ECO:0000256" key="7">
    <source>
        <dbReference type="ARBA" id="ARBA00023170"/>
    </source>
</evidence>
<keyword evidence="8" id="KW-0325">Glycoprotein</keyword>
<dbReference type="PANTHER" id="PTHR24246:SF27">
    <property type="entry name" value="ADENOSINE RECEPTOR, ISOFORM A"/>
    <property type="match status" value="1"/>
</dbReference>
<proteinExistence type="predicted"/>
<name>A0A6J8A7Z0_MYTCO</name>
<evidence type="ECO:0000256" key="1">
    <source>
        <dbReference type="ARBA" id="ARBA00004651"/>
    </source>
</evidence>
<dbReference type="GO" id="GO:0004930">
    <property type="term" value="F:G protein-coupled receptor activity"/>
    <property type="evidence" value="ECO:0007669"/>
    <property type="project" value="UniProtKB-KW"/>
</dbReference>
<evidence type="ECO:0000256" key="5">
    <source>
        <dbReference type="ARBA" id="ARBA00023040"/>
    </source>
</evidence>
<accession>A0A6J8A7Z0</accession>
<evidence type="ECO:0000256" key="3">
    <source>
        <dbReference type="ARBA" id="ARBA00022692"/>
    </source>
</evidence>
<dbReference type="OrthoDB" id="6087674at2759"/>
<dbReference type="EMBL" id="CACVKT020000754">
    <property type="protein sequence ID" value="CAC5362727.1"/>
    <property type="molecule type" value="Genomic_DNA"/>
</dbReference>
<keyword evidence="13" id="KW-1185">Reference proteome</keyword>
<dbReference type="PANTHER" id="PTHR24246">
    <property type="entry name" value="OLFACTORY RECEPTOR AND ADENOSINE RECEPTOR"/>
    <property type="match status" value="1"/>
</dbReference>
<feature type="transmembrane region" description="Helical" evidence="10">
    <location>
        <begin position="257"/>
        <end position="285"/>
    </location>
</feature>
<feature type="transmembrane region" description="Helical" evidence="10">
    <location>
        <begin position="160"/>
        <end position="179"/>
    </location>
</feature>
<keyword evidence="4 10" id="KW-1133">Transmembrane helix</keyword>
<dbReference type="AlphaFoldDB" id="A0A6J8A7Z0"/>
<evidence type="ECO:0000256" key="8">
    <source>
        <dbReference type="ARBA" id="ARBA00023180"/>
    </source>
</evidence>
<evidence type="ECO:0000256" key="9">
    <source>
        <dbReference type="ARBA" id="ARBA00023224"/>
    </source>
</evidence>
<feature type="transmembrane region" description="Helical" evidence="10">
    <location>
        <begin position="33"/>
        <end position="57"/>
    </location>
</feature>
<keyword evidence="9" id="KW-0807">Transducer</keyword>
<keyword evidence="5" id="KW-0297">G-protein coupled receptor</keyword>
<evidence type="ECO:0000256" key="4">
    <source>
        <dbReference type="ARBA" id="ARBA00022989"/>
    </source>
</evidence>
<feature type="transmembrane region" description="Helical" evidence="10">
    <location>
        <begin position="69"/>
        <end position="92"/>
    </location>
</feature>
<dbReference type="Proteomes" id="UP000507470">
    <property type="component" value="Unassembled WGS sequence"/>
</dbReference>
<comment type="subcellular location">
    <subcellularLocation>
        <location evidence="1">Cell membrane</location>
        <topology evidence="1">Multi-pass membrane protein</topology>
    </subcellularLocation>
</comment>
<dbReference type="Gene3D" id="1.20.1070.10">
    <property type="entry name" value="Rhodopsin 7-helix transmembrane proteins"/>
    <property type="match status" value="1"/>
</dbReference>
<organism evidence="12 13">
    <name type="scientific">Mytilus coruscus</name>
    <name type="common">Sea mussel</name>
    <dbReference type="NCBI Taxonomy" id="42192"/>
    <lineage>
        <taxon>Eukaryota</taxon>
        <taxon>Metazoa</taxon>
        <taxon>Spiralia</taxon>
        <taxon>Lophotrochozoa</taxon>
        <taxon>Mollusca</taxon>
        <taxon>Bivalvia</taxon>
        <taxon>Autobranchia</taxon>
        <taxon>Pteriomorphia</taxon>
        <taxon>Mytilida</taxon>
        <taxon>Mytiloidea</taxon>
        <taxon>Mytilidae</taxon>
        <taxon>Mytilinae</taxon>
        <taxon>Mytilus</taxon>
    </lineage>
</organism>
<evidence type="ECO:0000256" key="2">
    <source>
        <dbReference type="ARBA" id="ARBA00022475"/>
    </source>
</evidence>
<evidence type="ECO:0000256" key="6">
    <source>
        <dbReference type="ARBA" id="ARBA00023136"/>
    </source>
</evidence>
<protein>
    <submittedName>
        <fullName evidence="12">MRGPRH</fullName>
    </submittedName>
</protein>
<feature type="transmembrane region" description="Helical" evidence="10">
    <location>
        <begin position="210"/>
        <end position="236"/>
    </location>
</feature>
<keyword evidence="7" id="KW-0675">Receptor</keyword>
<dbReference type="GO" id="GO:0005886">
    <property type="term" value="C:plasma membrane"/>
    <property type="evidence" value="ECO:0007669"/>
    <property type="project" value="UniProtKB-SubCell"/>
</dbReference>
<feature type="domain" description="G-protein coupled receptors family 1 profile" evidence="11">
    <location>
        <begin position="48"/>
        <end position="270"/>
    </location>
</feature>
<dbReference type="SUPFAM" id="SSF81321">
    <property type="entry name" value="Family A G protein-coupled receptor-like"/>
    <property type="match status" value="1"/>
</dbReference>
<keyword evidence="6 10" id="KW-0472">Membrane</keyword>
<reference evidence="12 13" key="1">
    <citation type="submission" date="2020-06" db="EMBL/GenBank/DDBJ databases">
        <authorList>
            <person name="Li R."/>
            <person name="Bekaert M."/>
        </authorList>
    </citation>
    <scope>NUCLEOTIDE SEQUENCE [LARGE SCALE GENOMIC DNA]</scope>
    <source>
        <strain evidence="13">wild</strain>
    </source>
</reference>
<keyword evidence="2" id="KW-1003">Cell membrane</keyword>
<dbReference type="InterPro" id="IPR017452">
    <property type="entry name" value="GPCR_Rhodpsn_7TM"/>
</dbReference>
<evidence type="ECO:0000256" key="10">
    <source>
        <dbReference type="SAM" id="Phobius"/>
    </source>
</evidence>
<keyword evidence="3 10" id="KW-0812">Transmembrane</keyword>
<dbReference type="PROSITE" id="PS50262">
    <property type="entry name" value="G_PROTEIN_RECEP_F1_2"/>
    <property type="match status" value="1"/>
</dbReference>
<evidence type="ECO:0000259" key="11">
    <source>
        <dbReference type="PROSITE" id="PS50262"/>
    </source>
</evidence>
<evidence type="ECO:0000313" key="13">
    <source>
        <dbReference type="Proteomes" id="UP000507470"/>
    </source>
</evidence>
<gene>
    <name evidence="12" type="ORF">MCOR_4401</name>
</gene>
<sequence length="370" mass="42441">MDNEEYYNYGYYDLNSTCPEGYFMYTLDTVGSWSFHVGAAMAYIIAIFNVLVVYMFIKTKNITPTTMIFIALAFSDTLSALCLSLPRHYGIIMSYISQIDTLNSKIRYEYCSFLIIAEGPLFFAIHDVSIFFTTMLGVIKSLAIQFPIWFKINVGKKLPVIISLLFLATSISLEMYPVLTFSFRSDLDGWCCNNEAYSTYFYEYSVVGQWVLPIIYLTAFITMIITTCFIVGNLTCCRSSISMVQISDAARQRFRRVSIIVVIITVVFIISEILDFVLIFSPLLMFVFGLPDVFESKWYSEAFRYQRLILETGMGSLFFIYLTTSEELRNNLKGLLTCKTLLSRSRNRSSTVHRQQSKITRISSQETTGN</sequence>
<evidence type="ECO:0000313" key="12">
    <source>
        <dbReference type="EMBL" id="CAC5362727.1"/>
    </source>
</evidence>
<feature type="transmembrane region" description="Helical" evidence="10">
    <location>
        <begin position="112"/>
        <end position="139"/>
    </location>
</feature>